<dbReference type="InterPro" id="IPR011683">
    <property type="entry name" value="Glyco_hydro_53"/>
</dbReference>
<keyword evidence="8" id="KW-1133">Transmembrane helix</keyword>
<reference evidence="10 11" key="1">
    <citation type="submission" date="2019-10" db="EMBL/GenBank/DDBJ databases">
        <title>Glycomyces albidus sp. nov., a novel actinomycete isolated from rhizosphere soil of wheat (Triticum aestivum L.).</title>
        <authorList>
            <person name="Qian L."/>
        </authorList>
    </citation>
    <scope>NUCLEOTIDE SEQUENCE [LARGE SCALE GENOMIC DNA]</scope>
    <source>
        <strain evidence="10 11">NEAU-7082</strain>
    </source>
</reference>
<feature type="transmembrane region" description="Helical" evidence="8">
    <location>
        <begin position="34"/>
        <end position="53"/>
    </location>
</feature>
<evidence type="ECO:0000256" key="5">
    <source>
        <dbReference type="ARBA" id="ARBA00023295"/>
    </source>
</evidence>
<comment type="similarity">
    <text evidence="2 6">Belongs to the glycosyl hydrolase 53 family.</text>
</comment>
<sequence length="815" mass="86381">MRPRSDARPDFATRTVPCDRERTSSVHKRLPRRTAGASAVLVLAGALVGTGAFGPVEPAAALYGEAVIEPVESDLAAKYWVEATAASGDTAPLAIDQDPDTSWLATETGPQWLQLDLGGAYDNLRKVHVTFPDAGAVYRYVVEASPDGEQWTVVADRSEAAEPGAGGVDLFTAPGTRYVRVTVTAASPGARIGVSELAVFNYLRDDVVLGADLSWMDDQRDREYWVHPQAEDRGAGPHLLDVMQDRGMEYTRLRVFNEPRNESTGNPNAIPYQGPERTLVSAQLVAERGLGLGIDFHYADSWADPGKQPKPRAWAELEFDELTDAVYDYTYDYVSRLVEQGTVPDKVAVGNEIANGFMWGSEAVGAPSTEAVHAGANPPYFRNQADVYQSQPGGGILWQYRYSEDPAERQRYLDSWDRFTTLLASGIAAVRDASPESEVELHSVVGRISGMGKAGEFWEQLTTRLNAKGQDFDVLALSYYPEHHGSLAQMEENLHTLATAYPQYRLEIAETSYPATGGGTMPNSTFPRTVQGQADAIQAVFQLVNDVVGNRGVGALTWEPASFQAMFRAVPGMSGTFEPYSSIDVYDRSRAAHVLEDTVYTAALAGEAPALPGEVQVLTTSDGSTASVPVEWEDVPSDTGVPGRITVSGTTEFGGVTAVVDVVDRFAAPACDATVTGPRYGPLSVASGTTCLAEGARVHGPVTVSEGAGLVADGAQIKGPVTAVDAAAVLLCGTDVSGPVTVTGGFSAAIGDPALECAPNTVAGPVAVTDVTGWTVIAGNEIHGPLSCRDNRPAPVDRGVPNAVSGPRTGQCSGL</sequence>
<proteinExistence type="inferred from homology"/>
<dbReference type="SUPFAM" id="SSF51445">
    <property type="entry name" value="(Trans)glycosidases"/>
    <property type="match status" value="1"/>
</dbReference>
<evidence type="ECO:0000256" key="3">
    <source>
        <dbReference type="ARBA" id="ARBA00012556"/>
    </source>
</evidence>
<name>A0A6L5GCE8_9ACTN</name>
<dbReference type="EC" id="3.2.1.89" evidence="3 6"/>
<protein>
    <recommendedName>
        <fullName evidence="3 6">Arabinogalactan endo-beta-1,4-galactanase</fullName>
        <ecNumber evidence="3 6">3.2.1.89</ecNumber>
    </recommendedName>
</protein>
<evidence type="ECO:0000256" key="7">
    <source>
        <dbReference type="SAM" id="MobiDB-lite"/>
    </source>
</evidence>
<dbReference type="SUPFAM" id="SSF49785">
    <property type="entry name" value="Galactose-binding domain-like"/>
    <property type="match status" value="1"/>
</dbReference>
<comment type="catalytic activity">
    <reaction evidence="1 6">
        <text>The enzyme specifically hydrolyzes (1-&gt;4)-beta-D-galactosidic linkages in type I arabinogalactans.</text>
        <dbReference type="EC" id="3.2.1.89"/>
    </reaction>
</comment>
<dbReference type="InterPro" id="IPR000421">
    <property type="entry name" value="FA58C"/>
</dbReference>
<dbReference type="PANTHER" id="PTHR34983:SF1">
    <property type="entry name" value="ARABINOGALACTAN ENDO-BETA-1,4-GALACTANASE A"/>
    <property type="match status" value="1"/>
</dbReference>
<evidence type="ECO:0000313" key="10">
    <source>
        <dbReference type="EMBL" id="MQM27349.1"/>
    </source>
</evidence>
<organism evidence="10 11">
    <name type="scientific">Glycomyces albidus</name>
    <dbReference type="NCBI Taxonomy" id="2656774"/>
    <lineage>
        <taxon>Bacteria</taxon>
        <taxon>Bacillati</taxon>
        <taxon>Actinomycetota</taxon>
        <taxon>Actinomycetes</taxon>
        <taxon>Glycomycetales</taxon>
        <taxon>Glycomycetaceae</taxon>
        <taxon>Glycomyces</taxon>
    </lineage>
</organism>
<accession>A0A6L5GCE8</accession>
<dbReference type="GO" id="GO:0015926">
    <property type="term" value="F:glucosidase activity"/>
    <property type="evidence" value="ECO:0007669"/>
    <property type="project" value="InterPro"/>
</dbReference>
<feature type="region of interest" description="Disordered" evidence="7">
    <location>
        <begin position="789"/>
        <end position="815"/>
    </location>
</feature>
<evidence type="ECO:0000313" key="11">
    <source>
        <dbReference type="Proteomes" id="UP000477750"/>
    </source>
</evidence>
<dbReference type="Proteomes" id="UP000477750">
    <property type="component" value="Unassembled WGS sequence"/>
</dbReference>
<dbReference type="Pfam" id="PF00754">
    <property type="entry name" value="F5_F8_type_C"/>
    <property type="match status" value="1"/>
</dbReference>
<dbReference type="InterPro" id="IPR011081">
    <property type="entry name" value="Big_4"/>
</dbReference>
<dbReference type="Pfam" id="PF07745">
    <property type="entry name" value="Glyco_hydro_53"/>
    <property type="match status" value="1"/>
</dbReference>
<comment type="caution">
    <text evidence="10">The sequence shown here is derived from an EMBL/GenBank/DDBJ whole genome shotgun (WGS) entry which is preliminary data.</text>
</comment>
<evidence type="ECO:0000259" key="9">
    <source>
        <dbReference type="PROSITE" id="PS50022"/>
    </source>
</evidence>
<dbReference type="PANTHER" id="PTHR34983">
    <property type="entry name" value="ARABINOGALACTAN ENDO-BETA-1,4-GALACTANASE A"/>
    <property type="match status" value="1"/>
</dbReference>
<feature type="domain" description="F5/8 type C" evidence="9">
    <location>
        <begin position="55"/>
        <end position="202"/>
    </location>
</feature>
<evidence type="ECO:0000256" key="6">
    <source>
        <dbReference type="RuleBase" id="RU361192"/>
    </source>
</evidence>
<dbReference type="EMBL" id="WIAO01000023">
    <property type="protein sequence ID" value="MQM27349.1"/>
    <property type="molecule type" value="Genomic_DNA"/>
</dbReference>
<dbReference type="AlphaFoldDB" id="A0A6L5GCE8"/>
<dbReference type="InterPro" id="IPR017853">
    <property type="entry name" value="GH"/>
</dbReference>
<keyword evidence="8" id="KW-0472">Membrane</keyword>
<evidence type="ECO:0000256" key="2">
    <source>
        <dbReference type="ARBA" id="ARBA00010687"/>
    </source>
</evidence>
<evidence type="ECO:0000256" key="8">
    <source>
        <dbReference type="SAM" id="Phobius"/>
    </source>
</evidence>
<dbReference type="GO" id="GO:0031218">
    <property type="term" value="F:arabinogalactan endo-1,4-beta-galactosidase activity"/>
    <property type="evidence" value="ECO:0007669"/>
    <property type="project" value="UniProtKB-EC"/>
</dbReference>
<dbReference type="PROSITE" id="PS50022">
    <property type="entry name" value="FA58C_3"/>
    <property type="match status" value="1"/>
</dbReference>
<dbReference type="Gene3D" id="2.60.120.260">
    <property type="entry name" value="Galactose-binding domain-like"/>
    <property type="match status" value="1"/>
</dbReference>
<gene>
    <name evidence="10" type="ORF">GFD30_17485</name>
</gene>
<keyword evidence="5 6" id="KW-0326">Glycosidase</keyword>
<keyword evidence="4 6" id="KW-0378">Hydrolase</keyword>
<keyword evidence="11" id="KW-1185">Reference proteome</keyword>
<keyword evidence="8" id="KW-0812">Transmembrane</keyword>
<dbReference type="Pfam" id="PF07532">
    <property type="entry name" value="Big_4"/>
    <property type="match status" value="1"/>
</dbReference>
<dbReference type="Gene3D" id="3.20.20.80">
    <property type="entry name" value="Glycosidases"/>
    <property type="match status" value="1"/>
</dbReference>
<dbReference type="GO" id="GO:0045490">
    <property type="term" value="P:pectin catabolic process"/>
    <property type="evidence" value="ECO:0007669"/>
    <property type="project" value="TreeGrafter"/>
</dbReference>
<evidence type="ECO:0000256" key="1">
    <source>
        <dbReference type="ARBA" id="ARBA00001695"/>
    </source>
</evidence>
<evidence type="ECO:0000256" key="4">
    <source>
        <dbReference type="ARBA" id="ARBA00022801"/>
    </source>
</evidence>
<dbReference type="InterPro" id="IPR008979">
    <property type="entry name" value="Galactose-bd-like_sf"/>
</dbReference>